<name>A0A398CTP7_9BACT</name>
<proteinExistence type="predicted"/>
<evidence type="ECO:0000313" key="1">
    <source>
        <dbReference type="EMBL" id="RIE05982.1"/>
    </source>
</evidence>
<reference evidence="1 2" key="1">
    <citation type="submission" date="2018-09" db="EMBL/GenBank/DDBJ databases">
        <title>Discovery and Ecogenomic Context for Candidatus Cryosericales, a Global Caldiserica Order Active in Thawing Permafrost.</title>
        <authorList>
            <person name="Martinez M.A."/>
            <person name="Woodcroft B.J."/>
            <person name="Ignacio Espinoza J.C."/>
            <person name="Zayed A."/>
            <person name="Singleton C.M."/>
            <person name="Boyd J."/>
            <person name="Li Y.-F."/>
            <person name="Purvine S."/>
            <person name="Maughan H."/>
            <person name="Hodgkins S.B."/>
            <person name="Anderson D."/>
            <person name="Sederholm M."/>
            <person name="Temperton B."/>
            <person name="Saleska S.R."/>
            <person name="Tyson G.W."/>
            <person name="Rich V.I."/>
        </authorList>
    </citation>
    <scope>NUCLEOTIDE SEQUENCE [LARGE SCALE GENOMIC DNA]</scope>
    <source>
        <strain evidence="1 2">SMC7</strain>
    </source>
</reference>
<dbReference type="EMBL" id="QXIS01000030">
    <property type="protein sequence ID" value="RIE05982.1"/>
    <property type="molecule type" value="Genomic_DNA"/>
</dbReference>
<dbReference type="AlphaFoldDB" id="A0A398CTP7"/>
<dbReference type="Proteomes" id="UP000266328">
    <property type="component" value="Unassembled WGS sequence"/>
</dbReference>
<organism evidence="1 2">
    <name type="scientific">Candidatus Cryosericum terrychapinii</name>
    <dbReference type="NCBI Taxonomy" id="2290919"/>
    <lineage>
        <taxon>Bacteria</taxon>
        <taxon>Pseudomonadati</taxon>
        <taxon>Caldisericota/Cryosericota group</taxon>
        <taxon>Candidatus Cryosericota</taxon>
        <taxon>Candidatus Cryosericia</taxon>
        <taxon>Candidatus Cryosericales</taxon>
        <taxon>Candidatus Cryosericaceae</taxon>
        <taxon>Candidatus Cryosericum</taxon>
    </lineage>
</organism>
<keyword evidence="2" id="KW-1185">Reference proteome</keyword>
<sequence length="51" mass="5997">MTVPACRRTRTEVYSRVVGYLRPVSQWNKGKKAEWADRICFEVKTQHNTAQ</sequence>
<dbReference type="Pfam" id="PF13597">
    <property type="entry name" value="NRDD"/>
    <property type="match status" value="1"/>
</dbReference>
<protein>
    <submittedName>
        <fullName evidence="1">Uncharacterized protein</fullName>
    </submittedName>
</protein>
<gene>
    <name evidence="1" type="ORF">SMC7_04735</name>
</gene>
<evidence type="ECO:0000313" key="2">
    <source>
        <dbReference type="Proteomes" id="UP000266328"/>
    </source>
</evidence>
<dbReference type="OrthoDB" id="9808075at2"/>
<dbReference type="GO" id="GO:0006260">
    <property type="term" value="P:DNA replication"/>
    <property type="evidence" value="ECO:0007669"/>
    <property type="project" value="InterPro"/>
</dbReference>
<comment type="caution">
    <text evidence="1">The sequence shown here is derived from an EMBL/GenBank/DDBJ whole genome shotgun (WGS) entry which is preliminary data.</text>
</comment>
<dbReference type="InterPro" id="IPR012833">
    <property type="entry name" value="NrdD"/>
</dbReference>
<accession>A0A398CTP7</accession>
<dbReference type="GO" id="GO:0008998">
    <property type="term" value="F:ribonucleoside-triphosphate reductase (thioredoxin) activity"/>
    <property type="evidence" value="ECO:0007669"/>
    <property type="project" value="InterPro"/>
</dbReference>